<accession>A0A174EDA4</accession>
<dbReference type="Proteomes" id="UP000095512">
    <property type="component" value="Unassembled WGS sequence"/>
</dbReference>
<proteinExistence type="predicted"/>
<dbReference type="AlphaFoldDB" id="A0A174EDA4"/>
<organism evidence="1 2">
    <name type="scientific">Enterocloster clostridioformis</name>
    <dbReference type="NCBI Taxonomy" id="1531"/>
    <lineage>
        <taxon>Bacteria</taxon>
        <taxon>Bacillati</taxon>
        <taxon>Bacillota</taxon>
        <taxon>Clostridia</taxon>
        <taxon>Lachnospirales</taxon>
        <taxon>Lachnospiraceae</taxon>
        <taxon>Enterocloster</taxon>
    </lineage>
</organism>
<protein>
    <submittedName>
        <fullName evidence="1">Uncharacterized protein</fullName>
    </submittedName>
</protein>
<sequence>MKYKEFLEYMENNLDGYQVFIRKARRYQTIENAKRKKKWSDDNVEKATYEMWKKSMENLYNNLKQKIKSDSRFAWTDFINKNEILELVNEGIGDIDFSNDAA</sequence>
<name>A0A174EDA4_9FIRM</name>
<reference evidence="1 2" key="1">
    <citation type="submission" date="2015-09" db="EMBL/GenBank/DDBJ databases">
        <authorList>
            <consortium name="Pathogen Informatics"/>
        </authorList>
    </citation>
    <scope>NUCLEOTIDE SEQUENCE [LARGE SCALE GENOMIC DNA]</scope>
    <source>
        <strain evidence="1 2">2789STDY5834865</strain>
    </source>
</reference>
<dbReference type="RefSeq" id="WP_022200479.1">
    <property type="nucleotide sequence ID" value="NZ_CATYWZ010000005.1"/>
</dbReference>
<gene>
    <name evidence="1" type="ORF">ERS852480_00921</name>
</gene>
<evidence type="ECO:0000313" key="2">
    <source>
        <dbReference type="Proteomes" id="UP000095512"/>
    </source>
</evidence>
<evidence type="ECO:0000313" key="1">
    <source>
        <dbReference type="EMBL" id="CUO34758.1"/>
    </source>
</evidence>
<dbReference type="EMBL" id="CZAB01000005">
    <property type="protein sequence ID" value="CUO34758.1"/>
    <property type="molecule type" value="Genomic_DNA"/>
</dbReference>